<dbReference type="PRINTS" id="PR00056">
    <property type="entry name" value="HSFDOMAIN"/>
</dbReference>
<dbReference type="Proteomes" id="UP000682877">
    <property type="component" value="Chromosome 7"/>
</dbReference>
<proteinExistence type="inferred from homology"/>
<feature type="region of interest" description="Disordered" evidence="10">
    <location>
        <begin position="273"/>
        <end position="299"/>
    </location>
</feature>
<dbReference type="PANTHER" id="PTHR33977">
    <property type="entry name" value="ZINC ION BINDING PROTEIN"/>
    <property type="match status" value="1"/>
</dbReference>
<evidence type="ECO:0000256" key="1">
    <source>
        <dbReference type="ARBA" id="ARBA00004123"/>
    </source>
</evidence>
<dbReference type="InterPro" id="IPR036390">
    <property type="entry name" value="WH_DNA-bd_sf"/>
</dbReference>
<dbReference type="FunFam" id="1.10.10.10:FF:000057">
    <property type="entry name" value="Heat shock transcription factor 1"/>
    <property type="match status" value="1"/>
</dbReference>
<keyword evidence="5" id="KW-0238">DNA-binding</keyword>
<dbReference type="SUPFAM" id="SSF46785">
    <property type="entry name" value="Winged helix' DNA-binding domain"/>
    <property type="match status" value="1"/>
</dbReference>
<comment type="subcellular location">
    <subcellularLocation>
        <location evidence="1">Nucleus</location>
    </subcellularLocation>
</comment>
<dbReference type="GO" id="GO:0043565">
    <property type="term" value="F:sequence-specific DNA binding"/>
    <property type="evidence" value="ECO:0007669"/>
    <property type="project" value="InterPro"/>
</dbReference>
<feature type="compositionally biased region" description="Basic and acidic residues" evidence="10">
    <location>
        <begin position="218"/>
        <end position="233"/>
    </location>
</feature>
<keyword evidence="9" id="KW-0863">Zinc-finger</keyword>
<evidence type="ECO:0000256" key="4">
    <source>
        <dbReference type="ARBA" id="ARBA00023016"/>
    </source>
</evidence>
<dbReference type="EMBL" id="LR999457">
    <property type="protein sequence ID" value="CAE6197927.1"/>
    <property type="molecule type" value="Genomic_DNA"/>
</dbReference>
<dbReference type="PROSITE" id="PS00434">
    <property type="entry name" value="HSF_DOMAIN"/>
    <property type="match status" value="1"/>
</dbReference>
<sequence length="1366" mass="154379">MNGALGNSSASVSGGEGAGGPAPFLVKTYEMVDDSSTDQIVSWSANNNSFIVWNHAEFSRLLLPTYFKHNNFSSFIRQLNTYGFRKIDPERWEFLNDDFIKDQKHLLKNIHRRKPIHSHSHPPASSTDQERAVLQEQMDKLSREKAAIEAKLLKFKQQKAVAKHQFEEMTEHVDDMEKRQKKLLNFLETAIRNPTFVKNFGRKVEQLDISAYNKKRRLPEVEQSKPPSEDSHLDNSSGSSRRESGNIFHQNFSNKLRLELSPAVSDMNMVSHSIQSSNEEGGSPKGILSGGDPKTTLTRREGLPFAPEALELADTGTCPRRLLLNDSTRVETLQQRLTSSEETDGSFSCHLNLTLASAPLPEKTASQLAKTTLKSQEIGRCTELNFNSIETSASEKNRGRQEVAVVGSQANAAPPARVNDVFWEQFLTERPGSSDNEEASSTYRGNPDEEQEETRNGNMMSRYINKRIWSVVLVRTMAEGVQCETTLTYVQDTAVLQYLGIKFVLVPGTQLQIDQLLEMARWDQIFSLPVQNPTLPEFSSADLVWSKVEGYRDNIDRLALIPYTRVDDFVRGESSNKDCPTSFHVEARRRKAKGKKYKPKVDGILEYILYWCSFGPDDNRKGGAVRPSRSTYVPKKNNAGRPNSKRGCRCHFIVKRLIAEPTVALVIYNNDKHVDEKGLPCHGPQDKKAAGTRAMFAPYISEDLRLRVSSLLYVGVSVETIMQRHNESVEKQGGPSNRDDLLTHRYVRRLERSIRRSTYELNEDDDVSISMWVESHQSHVFFFDGFSDTDPFSLGIQTEWQLQQMIRFGNCRLLASDSRFGTNTLKYPIHSLVVFDSENKAIPVAWIIAPRFSSGDAYRWMRALCNRVHAKDPSWKVAGFIVDDPFADIITIRDVFQCPVLFSFWRVRHAWHKNIIKRCPETETRVMISRHLGQAVDKICRRQGTATLFDSFAEDFVDSPEFVEYFRSVWSPRIGAWTSALQSLPLASQETCAAMELYHYQLKCRLLNERDSEAYQRADWLVDKLGTKVHSYFWLDEYSGKDNFARYWKEEWVSGLTSFRKALSIPDSDVVISGISAKITDECDGNEIHVVWNPGSQFGVCSCSWAEKGYLCKHMIKLTQLCLGNRAERQSASLLQYYQTLIDLLHCPPHDSLFRDYAISLAVSVEKQINAPGNLQKSDANEGNLQKEIAFSEPSNGKSLDESDLLDKHEGHGEVATNLDGALSKMPMSCLRVCSENLEDIILGSEMEIEPSPCSTKAAAEDVTSTVQNGTDSVNENCERGAKRHKLRSNISRVSGNLIPVSIPLHNYVDEAPTKRKLNETILVTSCLPYNVNETSKDTCFGLKATKLSSNPVSVLYSPFHGFPKL</sequence>
<dbReference type="InterPro" id="IPR036388">
    <property type="entry name" value="WH-like_DNA-bd_sf"/>
</dbReference>
<keyword evidence="13" id="KW-1185">Reference proteome</keyword>
<keyword evidence="9" id="KW-0479">Metal-binding</keyword>
<accession>A0A8S2B4V1</accession>
<gene>
    <name evidence="12" type="ORF">AARE701A_LOCUS19535</name>
</gene>
<evidence type="ECO:0000313" key="13">
    <source>
        <dbReference type="Proteomes" id="UP000682877"/>
    </source>
</evidence>
<evidence type="ECO:0000259" key="11">
    <source>
        <dbReference type="PROSITE" id="PS50966"/>
    </source>
</evidence>
<keyword evidence="7" id="KW-0539">Nucleus</keyword>
<evidence type="ECO:0000256" key="5">
    <source>
        <dbReference type="ARBA" id="ARBA00023125"/>
    </source>
</evidence>
<evidence type="ECO:0000256" key="2">
    <source>
        <dbReference type="ARBA" id="ARBA00022553"/>
    </source>
</evidence>
<evidence type="ECO:0000256" key="10">
    <source>
        <dbReference type="SAM" id="MobiDB-lite"/>
    </source>
</evidence>
<evidence type="ECO:0000256" key="8">
    <source>
        <dbReference type="ARBA" id="ARBA00061350"/>
    </source>
</evidence>
<keyword evidence="6" id="KW-0804">Transcription</keyword>
<dbReference type="GO" id="GO:0008270">
    <property type="term" value="F:zinc ion binding"/>
    <property type="evidence" value="ECO:0007669"/>
    <property type="project" value="UniProtKB-KW"/>
</dbReference>
<reference evidence="12" key="1">
    <citation type="submission" date="2021-01" db="EMBL/GenBank/DDBJ databases">
        <authorList>
            <person name="Bezrukov I."/>
        </authorList>
    </citation>
    <scope>NUCLEOTIDE SEQUENCE</scope>
</reference>
<evidence type="ECO:0000313" key="12">
    <source>
        <dbReference type="EMBL" id="CAE6197927.1"/>
    </source>
</evidence>
<feature type="region of interest" description="Disordered" evidence="10">
    <location>
        <begin position="215"/>
        <end position="247"/>
    </location>
</feature>
<organism evidence="12 13">
    <name type="scientific">Arabidopsis arenosa</name>
    <name type="common">Sand rock-cress</name>
    <name type="synonym">Cardaminopsis arenosa</name>
    <dbReference type="NCBI Taxonomy" id="38785"/>
    <lineage>
        <taxon>Eukaryota</taxon>
        <taxon>Viridiplantae</taxon>
        <taxon>Streptophyta</taxon>
        <taxon>Embryophyta</taxon>
        <taxon>Tracheophyta</taxon>
        <taxon>Spermatophyta</taxon>
        <taxon>Magnoliopsida</taxon>
        <taxon>eudicotyledons</taxon>
        <taxon>Gunneridae</taxon>
        <taxon>Pentapetalae</taxon>
        <taxon>rosids</taxon>
        <taxon>malvids</taxon>
        <taxon>Brassicales</taxon>
        <taxon>Brassicaceae</taxon>
        <taxon>Camelineae</taxon>
        <taxon>Arabidopsis</taxon>
    </lineage>
</organism>
<keyword evidence="3" id="KW-0805">Transcription regulation</keyword>
<name>A0A8S2B4V1_ARAAE</name>
<evidence type="ECO:0000256" key="9">
    <source>
        <dbReference type="PROSITE-ProRule" id="PRU00325"/>
    </source>
</evidence>
<evidence type="ECO:0000256" key="3">
    <source>
        <dbReference type="ARBA" id="ARBA00023015"/>
    </source>
</evidence>
<dbReference type="Pfam" id="PF00447">
    <property type="entry name" value="HSF_DNA-bind"/>
    <property type="match status" value="1"/>
</dbReference>
<feature type="compositionally biased region" description="Polar residues" evidence="10">
    <location>
        <begin position="431"/>
        <end position="444"/>
    </location>
</feature>
<dbReference type="SMART" id="SM00415">
    <property type="entry name" value="HSF"/>
    <property type="match status" value="1"/>
</dbReference>
<feature type="region of interest" description="Disordered" evidence="10">
    <location>
        <begin position="429"/>
        <end position="458"/>
    </location>
</feature>
<dbReference type="InterPro" id="IPR000232">
    <property type="entry name" value="HSF_DNA-bd"/>
</dbReference>
<dbReference type="GO" id="GO:0003700">
    <property type="term" value="F:DNA-binding transcription factor activity"/>
    <property type="evidence" value="ECO:0007669"/>
    <property type="project" value="InterPro"/>
</dbReference>
<dbReference type="PANTHER" id="PTHR33977:SF1">
    <property type="entry name" value="ZINC ION BINDING PROTEIN"/>
    <property type="match status" value="1"/>
</dbReference>
<feature type="region of interest" description="Disordered" evidence="10">
    <location>
        <begin position="112"/>
        <end position="133"/>
    </location>
</feature>
<evidence type="ECO:0000256" key="6">
    <source>
        <dbReference type="ARBA" id="ARBA00023163"/>
    </source>
</evidence>
<evidence type="ECO:0000256" key="7">
    <source>
        <dbReference type="ARBA" id="ARBA00023242"/>
    </source>
</evidence>
<keyword evidence="9" id="KW-0862">Zinc</keyword>
<dbReference type="PROSITE" id="PS50966">
    <property type="entry name" value="ZF_SWIM"/>
    <property type="match status" value="1"/>
</dbReference>
<comment type="similarity">
    <text evidence="8">Belongs to the HSF family. Class A subfamily.</text>
</comment>
<feature type="domain" description="SWIM-type" evidence="11">
    <location>
        <begin position="1086"/>
        <end position="1123"/>
    </location>
</feature>
<dbReference type="GO" id="GO:0005634">
    <property type="term" value="C:nucleus"/>
    <property type="evidence" value="ECO:0007669"/>
    <property type="project" value="UniProtKB-SubCell"/>
</dbReference>
<dbReference type="Gene3D" id="1.10.10.10">
    <property type="entry name" value="Winged helix-like DNA-binding domain superfamily/Winged helix DNA-binding domain"/>
    <property type="match status" value="1"/>
</dbReference>
<dbReference type="InterPro" id="IPR007527">
    <property type="entry name" value="Znf_SWIM"/>
</dbReference>
<protein>
    <recommendedName>
        <fullName evidence="11">SWIM-type domain-containing protein</fullName>
    </recommendedName>
</protein>
<keyword evidence="2" id="KW-0597">Phosphoprotein</keyword>
<keyword evidence="4" id="KW-0346">Stress response</keyword>